<dbReference type="EMBL" id="CP038810">
    <property type="protein sequence ID" value="QBZ96921.1"/>
    <property type="molecule type" value="Genomic_DNA"/>
</dbReference>
<keyword evidence="1" id="KW-0812">Transmembrane</keyword>
<gene>
    <name evidence="2" type="ORF">GS03_00404</name>
</gene>
<feature type="transmembrane region" description="Helical" evidence="1">
    <location>
        <begin position="173"/>
        <end position="190"/>
    </location>
</feature>
<feature type="transmembrane region" description="Helical" evidence="1">
    <location>
        <begin position="71"/>
        <end position="89"/>
    </location>
</feature>
<dbReference type="Pfam" id="PF13795">
    <property type="entry name" value="HupE_UreJ_2"/>
    <property type="match status" value="1"/>
</dbReference>
<dbReference type="AlphaFoldDB" id="A0A4P7PQ85"/>
<dbReference type="KEGG" id="fsn:GS03_00404"/>
<protein>
    <recommendedName>
        <fullName evidence="4">HupE / UreJ protein</fullName>
    </recommendedName>
</protein>
<feature type="transmembrane region" description="Helical" evidence="1">
    <location>
        <begin position="101"/>
        <end position="122"/>
    </location>
</feature>
<proteinExistence type="predicted"/>
<dbReference type="Proteomes" id="UP000296862">
    <property type="component" value="Chromosome"/>
</dbReference>
<evidence type="ECO:0000313" key="3">
    <source>
        <dbReference type="Proteomes" id="UP000296862"/>
    </source>
</evidence>
<keyword evidence="1" id="KW-1133">Transmembrane helix</keyword>
<dbReference type="InterPro" id="IPR032809">
    <property type="entry name" value="Put_HupE_UreJ"/>
</dbReference>
<keyword evidence="3" id="KW-1185">Reference proteome</keyword>
<keyword evidence="1" id="KW-0472">Membrane</keyword>
<sequence length="197" mass="22106">MSDFWIYFSMGLKHMWNIHAYIDVLFLLVLTVPYEFKSWKRILILVSLFTAGHTLALMLSVFNVITIKVNIVSFIIPIIILIAALYNILSSGKFGKKDSITFIAIVTSLFGLIHGLGFANYFNSHISGKPTDKLLPLFESSLGFGVSQIIVILVALLLAYVVQTLLKLSKRDWILIVSAFVAGVVIPMIIRSEIWVK</sequence>
<organism evidence="2 3">
    <name type="scientific">Flavobacterium sangjuense</name>
    <dbReference type="NCBI Taxonomy" id="2518177"/>
    <lineage>
        <taxon>Bacteria</taxon>
        <taxon>Pseudomonadati</taxon>
        <taxon>Bacteroidota</taxon>
        <taxon>Flavobacteriia</taxon>
        <taxon>Flavobacteriales</taxon>
        <taxon>Flavobacteriaceae</taxon>
        <taxon>Flavobacterium</taxon>
    </lineage>
</organism>
<evidence type="ECO:0008006" key="4">
    <source>
        <dbReference type="Google" id="ProtNLM"/>
    </source>
</evidence>
<evidence type="ECO:0000256" key="1">
    <source>
        <dbReference type="SAM" id="Phobius"/>
    </source>
</evidence>
<reference evidence="2 3" key="1">
    <citation type="submission" date="2019-04" db="EMBL/GenBank/DDBJ databases">
        <title>Flavobacterium sp. GS03.</title>
        <authorList>
            <person name="Kim H."/>
        </authorList>
    </citation>
    <scope>NUCLEOTIDE SEQUENCE [LARGE SCALE GENOMIC DNA]</scope>
    <source>
        <strain evidence="2 3">GS03</strain>
    </source>
</reference>
<feature type="transmembrane region" description="Helical" evidence="1">
    <location>
        <begin position="18"/>
        <end position="36"/>
    </location>
</feature>
<feature type="transmembrane region" description="Helical" evidence="1">
    <location>
        <begin position="43"/>
        <end position="65"/>
    </location>
</feature>
<name>A0A4P7PQ85_9FLAO</name>
<accession>A0A4P7PQ85</accession>
<feature type="transmembrane region" description="Helical" evidence="1">
    <location>
        <begin position="142"/>
        <end position="161"/>
    </location>
</feature>
<dbReference type="RefSeq" id="WP_136150905.1">
    <property type="nucleotide sequence ID" value="NZ_CP038810.1"/>
</dbReference>
<evidence type="ECO:0000313" key="2">
    <source>
        <dbReference type="EMBL" id="QBZ96921.1"/>
    </source>
</evidence>
<dbReference type="OrthoDB" id="9808870at2"/>